<feature type="non-terminal residue" evidence="2">
    <location>
        <position position="1"/>
    </location>
</feature>
<comment type="caution">
    <text evidence="2">The sequence shown here is derived from an EMBL/GenBank/DDBJ whole genome shotgun (WGS) entry which is preliminary data.</text>
</comment>
<dbReference type="AlphaFoldDB" id="A0A392VTG4"/>
<feature type="region of interest" description="Disordered" evidence="1">
    <location>
        <begin position="21"/>
        <end position="53"/>
    </location>
</feature>
<keyword evidence="3" id="KW-1185">Reference proteome</keyword>
<evidence type="ECO:0000313" key="3">
    <source>
        <dbReference type="Proteomes" id="UP000265520"/>
    </source>
</evidence>
<dbReference type="Proteomes" id="UP000265520">
    <property type="component" value="Unassembled WGS sequence"/>
</dbReference>
<reference evidence="2 3" key="1">
    <citation type="journal article" date="2018" name="Front. Plant Sci.">
        <title>Red Clover (Trifolium pratense) and Zigzag Clover (T. medium) - A Picture of Genomic Similarities and Differences.</title>
        <authorList>
            <person name="Dluhosova J."/>
            <person name="Istvanek J."/>
            <person name="Nedelnik J."/>
            <person name="Repkova J."/>
        </authorList>
    </citation>
    <scope>NUCLEOTIDE SEQUENCE [LARGE SCALE GENOMIC DNA]</scope>
    <source>
        <strain evidence="3">cv. 10/8</strain>
        <tissue evidence="2">Leaf</tissue>
    </source>
</reference>
<feature type="compositionally biased region" description="Low complexity" evidence="1">
    <location>
        <begin position="21"/>
        <end position="45"/>
    </location>
</feature>
<name>A0A392VTG4_9FABA</name>
<sequence>FVRRRQPAVLLDVSSSIRRYSRRASVPSSTRHSSRRAASPSSTRRLLAVPLQL</sequence>
<organism evidence="2 3">
    <name type="scientific">Trifolium medium</name>
    <dbReference type="NCBI Taxonomy" id="97028"/>
    <lineage>
        <taxon>Eukaryota</taxon>
        <taxon>Viridiplantae</taxon>
        <taxon>Streptophyta</taxon>
        <taxon>Embryophyta</taxon>
        <taxon>Tracheophyta</taxon>
        <taxon>Spermatophyta</taxon>
        <taxon>Magnoliopsida</taxon>
        <taxon>eudicotyledons</taxon>
        <taxon>Gunneridae</taxon>
        <taxon>Pentapetalae</taxon>
        <taxon>rosids</taxon>
        <taxon>fabids</taxon>
        <taxon>Fabales</taxon>
        <taxon>Fabaceae</taxon>
        <taxon>Papilionoideae</taxon>
        <taxon>50 kb inversion clade</taxon>
        <taxon>NPAAA clade</taxon>
        <taxon>Hologalegina</taxon>
        <taxon>IRL clade</taxon>
        <taxon>Trifolieae</taxon>
        <taxon>Trifolium</taxon>
    </lineage>
</organism>
<evidence type="ECO:0000313" key="2">
    <source>
        <dbReference type="EMBL" id="MCI90742.1"/>
    </source>
</evidence>
<protein>
    <submittedName>
        <fullName evidence="2">Uncharacterized protein</fullName>
    </submittedName>
</protein>
<dbReference type="EMBL" id="LXQA011252965">
    <property type="protein sequence ID" value="MCI90742.1"/>
    <property type="molecule type" value="Genomic_DNA"/>
</dbReference>
<evidence type="ECO:0000256" key="1">
    <source>
        <dbReference type="SAM" id="MobiDB-lite"/>
    </source>
</evidence>
<proteinExistence type="predicted"/>
<accession>A0A392VTG4</accession>